<dbReference type="PANTHER" id="PTHR46796:SF2">
    <property type="entry name" value="TRANSCRIPTIONAL REGULATORY PROTEIN"/>
    <property type="match status" value="1"/>
</dbReference>
<dbReference type="InterPro" id="IPR003313">
    <property type="entry name" value="AraC-bd"/>
</dbReference>
<evidence type="ECO:0000256" key="1">
    <source>
        <dbReference type="ARBA" id="ARBA00023015"/>
    </source>
</evidence>
<keyword evidence="1" id="KW-0805">Transcription regulation</keyword>
<organism evidence="5 6">
    <name type="scientific">Lysinibacillus agricola</name>
    <dbReference type="NCBI Taxonomy" id="2590012"/>
    <lineage>
        <taxon>Bacteria</taxon>
        <taxon>Bacillati</taxon>
        <taxon>Bacillota</taxon>
        <taxon>Bacilli</taxon>
        <taxon>Bacillales</taxon>
        <taxon>Bacillaceae</taxon>
        <taxon>Lysinibacillus</taxon>
    </lineage>
</organism>
<evidence type="ECO:0000256" key="3">
    <source>
        <dbReference type="ARBA" id="ARBA00023163"/>
    </source>
</evidence>
<dbReference type="Gene3D" id="2.60.120.10">
    <property type="entry name" value="Jelly Rolls"/>
    <property type="match status" value="1"/>
</dbReference>
<name>A0ABX7AY95_9BACI</name>
<feature type="domain" description="HTH araC/xylS-type" evidence="4">
    <location>
        <begin position="170"/>
        <end position="267"/>
    </location>
</feature>
<evidence type="ECO:0000313" key="6">
    <source>
        <dbReference type="Proteomes" id="UP000596049"/>
    </source>
</evidence>
<dbReference type="Pfam" id="PF02311">
    <property type="entry name" value="AraC_binding"/>
    <property type="match status" value="1"/>
</dbReference>
<dbReference type="EMBL" id="CP067341">
    <property type="protein sequence ID" value="QQP14759.1"/>
    <property type="molecule type" value="Genomic_DNA"/>
</dbReference>
<dbReference type="Pfam" id="PF12833">
    <property type="entry name" value="HTH_18"/>
    <property type="match status" value="1"/>
</dbReference>
<dbReference type="CDD" id="cd07001">
    <property type="entry name" value="cupin_YbfI-like_N"/>
    <property type="match status" value="1"/>
</dbReference>
<dbReference type="InterPro" id="IPR009057">
    <property type="entry name" value="Homeodomain-like_sf"/>
</dbReference>
<dbReference type="InterPro" id="IPR014710">
    <property type="entry name" value="RmlC-like_jellyroll"/>
</dbReference>
<dbReference type="InterPro" id="IPR018060">
    <property type="entry name" value="HTH_AraC"/>
</dbReference>
<gene>
    <name evidence="5" type="ORF">FJQ98_12580</name>
</gene>
<evidence type="ECO:0000256" key="2">
    <source>
        <dbReference type="ARBA" id="ARBA00023125"/>
    </source>
</evidence>
<dbReference type="SUPFAM" id="SSF51215">
    <property type="entry name" value="Regulatory protein AraC"/>
    <property type="match status" value="1"/>
</dbReference>
<sequence>MLEERTVHFDNDLQIEAYRFCGIMQKFPNHFHEYYVIGFIESGQRRLTCKNKEYIINTGDLICFNPLDNHACEQIDNKTLDYRCLNIKPEIMRKVTKEITGKDYLPQFKTPVAYLSEQTSILHNLHQMIMNELPNDEKQETFYIFIKQLIDEYTEPPNEADSGAKTEMIKNLCQYIEAHYQERITLDDLARMANMNKYSLVRAFTRVRGITPYRYLQTIRINEAKKLLEQGVPPLDAALYSGFGDQSHFSHFFMEFIGLTPKQYQYFFTKLDEQSTIRKD</sequence>
<dbReference type="InterPro" id="IPR050204">
    <property type="entry name" value="AraC_XylS_family_regulators"/>
</dbReference>
<dbReference type="SUPFAM" id="SSF46689">
    <property type="entry name" value="Homeodomain-like"/>
    <property type="match status" value="2"/>
</dbReference>
<keyword evidence="6" id="KW-1185">Reference proteome</keyword>
<dbReference type="Proteomes" id="UP000596049">
    <property type="component" value="Chromosome"/>
</dbReference>
<dbReference type="InterPro" id="IPR037923">
    <property type="entry name" value="HTH-like"/>
</dbReference>
<dbReference type="SMART" id="SM00342">
    <property type="entry name" value="HTH_ARAC"/>
    <property type="match status" value="1"/>
</dbReference>
<dbReference type="PANTHER" id="PTHR46796">
    <property type="entry name" value="HTH-TYPE TRANSCRIPTIONAL ACTIVATOR RHAS-RELATED"/>
    <property type="match status" value="1"/>
</dbReference>
<protein>
    <submittedName>
        <fullName evidence="5">AraC family transcriptional regulator</fullName>
    </submittedName>
</protein>
<keyword evidence="3" id="KW-0804">Transcription</keyword>
<evidence type="ECO:0000259" key="4">
    <source>
        <dbReference type="PROSITE" id="PS01124"/>
    </source>
</evidence>
<dbReference type="RefSeq" id="WP_201406712.1">
    <property type="nucleotide sequence ID" value="NZ_CP067341.1"/>
</dbReference>
<keyword evidence="2" id="KW-0238">DNA-binding</keyword>
<proteinExistence type="predicted"/>
<accession>A0ABX7AY95</accession>
<reference evidence="5 6" key="1">
    <citation type="submission" date="2020-01" db="EMBL/GenBank/DDBJ databases">
        <authorList>
            <person name="Liu G."/>
            <person name="Liu B."/>
        </authorList>
    </citation>
    <scope>NUCLEOTIDE SEQUENCE [LARGE SCALE GENOMIC DNA]</scope>
    <source>
        <strain evidence="5 6">FJAT-51161</strain>
    </source>
</reference>
<evidence type="ECO:0000313" key="5">
    <source>
        <dbReference type="EMBL" id="QQP14759.1"/>
    </source>
</evidence>
<dbReference type="Gene3D" id="1.10.10.60">
    <property type="entry name" value="Homeodomain-like"/>
    <property type="match status" value="2"/>
</dbReference>
<dbReference type="PROSITE" id="PS01124">
    <property type="entry name" value="HTH_ARAC_FAMILY_2"/>
    <property type="match status" value="1"/>
</dbReference>